<dbReference type="InterPro" id="IPR014794">
    <property type="entry name" value="DUF1779"/>
</dbReference>
<dbReference type="EMBL" id="BMOY01000008">
    <property type="protein sequence ID" value="GGJ00629.1"/>
    <property type="molecule type" value="Genomic_DNA"/>
</dbReference>
<dbReference type="RefSeq" id="WP_188881218.1">
    <property type="nucleotide sequence ID" value="NZ_BMOY01000008.1"/>
</dbReference>
<dbReference type="AlphaFoldDB" id="A0A917NH45"/>
<dbReference type="InterPro" id="IPR036209">
    <property type="entry name" value="YwmB-like_sf"/>
</dbReference>
<feature type="compositionally biased region" description="Polar residues" evidence="1">
    <location>
        <begin position="22"/>
        <end position="34"/>
    </location>
</feature>
<keyword evidence="4" id="KW-1185">Reference proteome</keyword>
<keyword evidence="2" id="KW-0812">Transmembrane</keyword>
<protein>
    <recommendedName>
        <fullName evidence="5">TATA-box binding protein</fullName>
    </recommendedName>
</protein>
<proteinExistence type="predicted"/>
<keyword evidence="2" id="KW-1133">Transmembrane helix</keyword>
<keyword evidence="2" id="KW-0472">Membrane</keyword>
<comment type="caution">
    <text evidence="3">The sequence shown here is derived from an EMBL/GenBank/DDBJ whole genome shotgun (WGS) entry which is preliminary data.</text>
</comment>
<dbReference type="SUPFAM" id="SSF143842">
    <property type="entry name" value="YwmB-like"/>
    <property type="match status" value="1"/>
</dbReference>
<evidence type="ECO:0008006" key="5">
    <source>
        <dbReference type="Google" id="ProtNLM"/>
    </source>
</evidence>
<evidence type="ECO:0000256" key="2">
    <source>
        <dbReference type="SAM" id="Phobius"/>
    </source>
</evidence>
<accession>A0A917NH45</accession>
<organism evidence="3 4">
    <name type="scientific">Alicyclobacillus cellulosilyticus</name>
    <dbReference type="NCBI Taxonomy" id="1003997"/>
    <lineage>
        <taxon>Bacteria</taxon>
        <taxon>Bacillati</taxon>
        <taxon>Bacillota</taxon>
        <taxon>Bacilli</taxon>
        <taxon>Bacillales</taxon>
        <taxon>Alicyclobacillaceae</taxon>
        <taxon>Alicyclobacillus</taxon>
    </lineage>
</organism>
<evidence type="ECO:0000313" key="3">
    <source>
        <dbReference type="EMBL" id="GGJ00629.1"/>
    </source>
</evidence>
<dbReference type="Gene3D" id="3.30.360.40">
    <property type="entry name" value="YwmB-like"/>
    <property type="match status" value="1"/>
</dbReference>
<reference evidence="3" key="1">
    <citation type="journal article" date="2014" name="Int. J. Syst. Evol. Microbiol.">
        <title>Complete genome sequence of Corynebacterium casei LMG S-19264T (=DSM 44701T), isolated from a smear-ripened cheese.</title>
        <authorList>
            <consortium name="US DOE Joint Genome Institute (JGI-PGF)"/>
            <person name="Walter F."/>
            <person name="Albersmeier A."/>
            <person name="Kalinowski J."/>
            <person name="Ruckert C."/>
        </authorList>
    </citation>
    <scope>NUCLEOTIDE SEQUENCE</scope>
    <source>
        <strain evidence="3">JCM 18487</strain>
    </source>
</reference>
<evidence type="ECO:0000313" key="4">
    <source>
        <dbReference type="Proteomes" id="UP000637695"/>
    </source>
</evidence>
<reference evidence="3" key="2">
    <citation type="submission" date="2020-09" db="EMBL/GenBank/DDBJ databases">
        <authorList>
            <person name="Sun Q."/>
            <person name="Ohkuma M."/>
        </authorList>
    </citation>
    <scope>NUCLEOTIDE SEQUENCE</scope>
    <source>
        <strain evidence="3">JCM 18487</strain>
    </source>
</reference>
<feature type="region of interest" description="Disordered" evidence="1">
    <location>
        <begin position="1"/>
        <end position="34"/>
    </location>
</feature>
<name>A0A917NH45_9BACL</name>
<dbReference type="Pfam" id="PF08680">
    <property type="entry name" value="DUF1779"/>
    <property type="match status" value="1"/>
</dbReference>
<sequence length="365" mass="37232">MRTMRGTLGRGRTHSVHGPSGRSRTSGATDASQANVATHLRFTERRTRWLAAAAGVVLSGAAWPIAIALGLPSVRLGPAEPAGRAAQSPPFASSPLRPGARLETSGAAFASAGADTTLASAGADSTLASAGAARSLLRAYQATGATPTSGLVHDYTVLNDRFLSGATLTADARRLVSLLGIRRAAIRCAAQPGEHSVVVSAESPAGDGVRLYLTSLVTRSAAAPKAQTVLVVRWQTDGHGVDRLPAIVARVAHSVQCLGGRPLVSAYIRGVAPAPDFSDGEGDSAGTIRALAPNQRVRHALAAVGAHPVEGLADEGVTSISAYTAAIPGAIWTGAHWMNLQVAIHTLSGAPTLVVAGTPFIVDPY</sequence>
<gene>
    <name evidence="3" type="ORF">GCM10010885_07310</name>
</gene>
<evidence type="ECO:0000256" key="1">
    <source>
        <dbReference type="SAM" id="MobiDB-lite"/>
    </source>
</evidence>
<feature type="transmembrane region" description="Helical" evidence="2">
    <location>
        <begin position="49"/>
        <end position="71"/>
    </location>
</feature>
<dbReference type="Proteomes" id="UP000637695">
    <property type="component" value="Unassembled WGS sequence"/>
</dbReference>